<sequence length="153" mass="16126">MLVDLIDEDAAQRNAHIDDAASIPESQDNLEQVRTPAAQENLPQDEAPVNEGGVEVAAEPTSILGEVTTVALEDAPTIEDLTVDSDEDFGVAFDPPSSPMLTRRQNVEVDEACVSQEEGGGFKLQGLAPCSNPSALKGGADKRVVRRVKSSAA</sequence>
<comment type="caution">
    <text evidence="2">The sequence shown here is derived from an EMBL/GenBank/DDBJ whole genome shotgun (WGS) entry which is preliminary data.</text>
</comment>
<reference evidence="2" key="1">
    <citation type="journal article" date="2021" name="bioRxiv">
        <title>Whole Genome Assembly and Annotation of Northern Wild Rice, Zizania palustris L., Supports a Whole Genome Duplication in the Zizania Genus.</title>
        <authorList>
            <person name="Haas M."/>
            <person name="Kono T."/>
            <person name="Macchietto M."/>
            <person name="Millas R."/>
            <person name="McGilp L."/>
            <person name="Shao M."/>
            <person name="Duquette J."/>
            <person name="Hirsch C.N."/>
            <person name="Kimball J."/>
        </authorList>
    </citation>
    <scope>NUCLEOTIDE SEQUENCE</scope>
    <source>
        <tissue evidence="2">Fresh leaf tissue</tissue>
    </source>
</reference>
<dbReference type="AlphaFoldDB" id="A0A8J5SWM5"/>
<evidence type="ECO:0000313" key="2">
    <source>
        <dbReference type="EMBL" id="KAG8082145.1"/>
    </source>
</evidence>
<gene>
    <name evidence="2" type="ORF">GUJ93_ZPchr0014g47442</name>
</gene>
<name>A0A8J5SWM5_ZIZPA</name>
<keyword evidence="3" id="KW-1185">Reference proteome</keyword>
<evidence type="ECO:0000313" key="3">
    <source>
        <dbReference type="Proteomes" id="UP000729402"/>
    </source>
</evidence>
<proteinExistence type="predicted"/>
<dbReference type="Proteomes" id="UP000729402">
    <property type="component" value="Unassembled WGS sequence"/>
</dbReference>
<protein>
    <submittedName>
        <fullName evidence="2">Uncharacterized protein</fullName>
    </submittedName>
</protein>
<feature type="region of interest" description="Disordered" evidence="1">
    <location>
        <begin position="1"/>
        <end position="52"/>
    </location>
</feature>
<reference evidence="2" key="2">
    <citation type="submission" date="2021-02" db="EMBL/GenBank/DDBJ databases">
        <authorList>
            <person name="Kimball J.A."/>
            <person name="Haas M.W."/>
            <person name="Macchietto M."/>
            <person name="Kono T."/>
            <person name="Duquette J."/>
            <person name="Shao M."/>
        </authorList>
    </citation>
    <scope>NUCLEOTIDE SEQUENCE</scope>
    <source>
        <tissue evidence="2">Fresh leaf tissue</tissue>
    </source>
</reference>
<dbReference type="EMBL" id="JAAALK010000086">
    <property type="protein sequence ID" value="KAG8082145.1"/>
    <property type="molecule type" value="Genomic_DNA"/>
</dbReference>
<organism evidence="2 3">
    <name type="scientific">Zizania palustris</name>
    <name type="common">Northern wild rice</name>
    <dbReference type="NCBI Taxonomy" id="103762"/>
    <lineage>
        <taxon>Eukaryota</taxon>
        <taxon>Viridiplantae</taxon>
        <taxon>Streptophyta</taxon>
        <taxon>Embryophyta</taxon>
        <taxon>Tracheophyta</taxon>
        <taxon>Spermatophyta</taxon>
        <taxon>Magnoliopsida</taxon>
        <taxon>Liliopsida</taxon>
        <taxon>Poales</taxon>
        <taxon>Poaceae</taxon>
        <taxon>BOP clade</taxon>
        <taxon>Oryzoideae</taxon>
        <taxon>Oryzeae</taxon>
        <taxon>Zizaniinae</taxon>
        <taxon>Zizania</taxon>
    </lineage>
</organism>
<evidence type="ECO:0000256" key="1">
    <source>
        <dbReference type="SAM" id="MobiDB-lite"/>
    </source>
</evidence>
<accession>A0A8J5SWM5</accession>